<evidence type="ECO:0000256" key="5">
    <source>
        <dbReference type="SAM" id="Phobius"/>
    </source>
</evidence>
<dbReference type="InterPro" id="IPR029060">
    <property type="entry name" value="PIN-like_dom_sf"/>
</dbReference>
<dbReference type="PANTHER" id="PTHR11603">
    <property type="entry name" value="AAA FAMILY ATPASE"/>
    <property type="match status" value="1"/>
</dbReference>
<evidence type="ECO:0000256" key="4">
    <source>
        <dbReference type="ARBA" id="ARBA00022842"/>
    </source>
</evidence>
<gene>
    <name evidence="7" type="ORF">EYB53_009860</name>
</gene>
<dbReference type="Proteomes" id="UP001193081">
    <property type="component" value="Unassembled WGS sequence"/>
</dbReference>
<dbReference type="PANTHER" id="PTHR11603:SF147">
    <property type="entry name" value="MEMBRANE PROTEIN"/>
    <property type="match status" value="1"/>
</dbReference>
<accession>A0ABS4D9A2</accession>
<evidence type="ECO:0000313" key="7">
    <source>
        <dbReference type="EMBL" id="MBP1466008.1"/>
    </source>
</evidence>
<sequence length="361" mass="39321">MKVSLNFLVRIVGMLGLGYFGWYVGTSLSSPVPNESEIFATQLLTLAGAGLGLLVTPRLTIDPLKDLLRRLRYVPLPDLLAVGTGVVLGLFIAALLTFPLASLPSPFNQILPVISASLLAYLGGAVFAARRHDLGELLKEGWRRSIASTALPTTPEAPPQRRLLLDTSAIIDGRIDAVTRTGFLDGTLLVPIFVLAELQQLADSADDLRRSKGRRGLELLNEMQHHAPLPIEVVNVDVEDLQRVDDKLVALARQYNCPIITNDFNLNKVAALQGVKVLSLNVLSEAVRSLVIQDQRLRVLIRNEGNSRQQGVGYLDDGTPVIVEDARHLIGQTTEVLVTRLHQTQSGRLVFATVVEETTAS</sequence>
<name>A0ABS4D9A2_9CHLR</name>
<proteinExistence type="predicted"/>
<dbReference type="EMBL" id="SIJK02000014">
    <property type="protein sequence ID" value="MBP1466008.1"/>
    <property type="molecule type" value="Genomic_DNA"/>
</dbReference>
<feature type="transmembrane region" description="Helical" evidence="5">
    <location>
        <begin position="38"/>
        <end position="55"/>
    </location>
</feature>
<dbReference type="InterPro" id="IPR002792">
    <property type="entry name" value="TRAM_dom"/>
</dbReference>
<evidence type="ECO:0000256" key="3">
    <source>
        <dbReference type="ARBA" id="ARBA00022801"/>
    </source>
</evidence>
<evidence type="ECO:0000256" key="2">
    <source>
        <dbReference type="ARBA" id="ARBA00022722"/>
    </source>
</evidence>
<dbReference type="Gene3D" id="3.40.50.1010">
    <property type="entry name" value="5'-nuclease"/>
    <property type="match status" value="1"/>
</dbReference>
<evidence type="ECO:0000259" key="6">
    <source>
        <dbReference type="PROSITE" id="PS50926"/>
    </source>
</evidence>
<comment type="caution">
    <text evidence="7">The sequence shown here is derived from an EMBL/GenBank/DDBJ whole genome shotgun (WGS) entry which is preliminary data.</text>
</comment>
<keyword evidence="2" id="KW-0540">Nuclease</keyword>
<keyword evidence="5" id="KW-0812">Transmembrane</keyword>
<keyword evidence="4" id="KW-0460">Magnesium</keyword>
<feature type="domain" description="TRAM" evidence="6">
    <location>
        <begin position="290"/>
        <end position="356"/>
    </location>
</feature>
<evidence type="ECO:0000313" key="8">
    <source>
        <dbReference type="Proteomes" id="UP001193081"/>
    </source>
</evidence>
<organism evidence="7 8">
    <name type="scientific">Candidatus Chloroploca mongolica</name>
    <dbReference type="NCBI Taxonomy" id="2528176"/>
    <lineage>
        <taxon>Bacteria</taxon>
        <taxon>Bacillati</taxon>
        <taxon>Chloroflexota</taxon>
        <taxon>Chloroflexia</taxon>
        <taxon>Chloroflexales</taxon>
        <taxon>Chloroflexineae</taxon>
        <taxon>Oscillochloridaceae</taxon>
        <taxon>Candidatus Chloroploca</taxon>
    </lineage>
</organism>
<dbReference type="RefSeq" id="WP_135478024.1">
    <property type="nucleotide sequence ID" value="NZ_SIJK02000014.1"/>
</dbReference>
<evidence type="ECO:0000256" key="1">
    <source>
        <dbReference type="ARBA" id="ARBA00001946"/>
    </source>
</evidence>
<keyword evidence="8" id="KW-1185">Reference proteome</keyword>
<dbReference type="InterPro" id="IPR002716">
    <property type="entry name" value="PIN_dom"/>
</dbReference>
<dbReference type="CDD" id="cd09877">
    <property type="entry name" value="PIN_YacL-like"/>
    <property type="match status" value="1"/>
</dbReference>
<comment type="cofactor">
    <cofactor evidence="1">
        <name>Mg(2+)</name>
        <dbReference type="ChEBI" id="CHEBI:18420"/>
    </cofactor>
</comment>
<dbReference type="Pfam" id="PF01938">
    <property type="entry name" value="TRAM"/>
    <property type="match status" value="1"/>
</dbReference>
<dbReference type="InterPro" id="IPR052041">
    <property type="entry name" value="Nucleic_acid_metab_PIN/TRAM"/>
</dbReference>
<dbReference type="SMART" id="SM00670">
    <property type="entry name" value="PINc"/>
    <property type="match status" value="1"/>
</dbReference>
<feature type="transmembrane region" description="Helical" evidence="5">
    <location>
        <begin position="76"/>
        <end position="98"/>
    </location>
</feature>
<reference evidence="7 8" key="1">
    <citation type="submission" date="2021-03" db="EMBL/GenBank/DDBJ databases">
        <authorList>
            <person name="Grouzdev D.S."/>
        </authorList>
    </citation>
    <scope>NUCLEOTIDE SEQUENCE [LARGE SCALE GENOMIC DNA]</scope>
    <source>
        <strain evidence="7 8">M50-1</strain>
    </source>
</reference>
<keyword evidence="5" id="KW-0472">Membrane</keyword>
<keyword evidence="3" id="KW-0378">Hydrolase</keyword>
<dbReference type="Pfam" id="PF01850">
    <property type="entry name" value="PIN"/>
    <property type="match status" value="1"/>
</dbReference>
<feature type="transmembrane region" description="Helical" evidence="5">
    <location>
        <begin position="7"/>
        <end position="26"/>
    </location>
</feature>
<dbReference type="PROSITE" id="PS50926">
    <property type="entry name" value="TRAM"/>
    <property type="match status" value="1"/>
</dbReference>
<keyword evidence="5" id="KW-1133">Transmembrane helix</keyword>
<feature type="transmembrane region" description="Helical" evidence="5">
    <location>
        <begin position="110"/>
        <end position="129"/>
    </location>
</feature>
<protein>
    <submittedName>
        <fullName evidence="7">TRAM domain-containing protein</fullName>
    </submittedName>
</protein>
<dbReference type="SUPFAM" id="SSF88723">
    <property type="entry name" value="PIN domain-like"/>
    <property type="match status" value="1"/>
</dbReference>